<evidence type="ECO:0000256" key="6">
    <source>
        <dbReference type="ARBA" id="ARBA00023136"/>
    </source>
</evidence>
<evidence type="ECO:0000313" key="10">
    <source>
        <dbReference type="Proteomes" id="UP000321306"/>
    </source>
</evidence>
<organism evidence="9 10">
    <name type="scientific">Deinococcus cellulosilyticus (strain DSM 18568 / NBRC 106333 / KACC 11606 / 5516J-15)</name>
    <dbReference type="NCBI Taxonomy" id="1223518"/>
    <lineage>
        <taxon>Bacteria</taxon>
        <taxon>Thermotogati</taxon>
        <taxon>Deinococcota</taxon>
        <taxon>Deinococci</taxon>
        <taxon>Deinococcales</taxon>
        <taxon>Deinococcaceae</taxon>
        <taxon>Deinococcus</taxon>
    </lineage>
</organism>
<evidence type="ECO:0000256" key="2">
    <source>
        <dbReference type="ARBA" id="ARBA00022448"/>
    </source>
</evidence>
<evidence type="ECO:0000256" key="5">
    <source>
        <dbReference type="ARBA" id="ARBA00022989"/>
    </source>
</evidence>
<dbReference type="CDD" id="cd06261">
    <property type="entry name" value="TM_PBP2"/>
    <property type="match status" value="1"/>
</dbReference>
<dbReference type="OrthoDB" id="27560at2"/>
<evidence type="ECO:0000256" key="4">
    <source>
        <dbReference type="ARBA" id="ARBA00022692"/>
    </source>
</evidence>
<accession>A0A511N4L5</accession>
<comment type="subcellular location">
    <subcellularLocation>
        <location evidence="1 7">Cell membrane</location>
        <topology evidence="1 7">Multi-pass membrane protein</topology>
    </subcellularLocation>
</comment>
<sequence length="523" mass="57352">MNTTYYRTRLVARAVWIYTILIAFSLVVLGPFLMGTLTSFKDNPLEYPPTLNLPKLGITNMGAAYRLGVAGGGGGFFGELHPGATVPFEVSVFTPKGQEVTPPTVQVLRLQPGAGIGAVRDPVYAADFSEVKDLKAVDTQDAQRPDREGKLVDGTITRYTLNVVYPSLTAQQGEKVRAKTPRTFSEDLQAVVDGQVVKVHLDTPEAQQQRINVPADTVVSLIKKDGQYYLDGPIILDRTPLNVELERGQQLTDSTLPPTKVERFGRANFFNNITPGVMGFTFNNYLRAFRESVDLETGNSIFLRWVGNSFLVAIVKVITSIAFASLAGYAFARLQFPGKNLLFVLVLFTMMVPMQVTFLSNFLLLRDGLWGLSKLFGLPNFFNPWGLVVSGLVGSAQVFLMKQFFESLPKELDEAAAIDGASAFQSFWHVTLPQTLPAIATLAITTFQGSWNDFFWPSVVVQNPATNLTLPVGLANFRQAYAGQGDYGLILAGAVISAIPIILLFLFFQRYFVENSVGSSVKG</sequence>
<keyword evidence="10" id="KW-1185">Reference proteome</keyword>
<dbReference type="Proteomes" id="UP000321306">
    <property type="component" value="Unassembled WGS sequence"/>
</dbReference>
<gene>
    <name evidence="9" type="ORF">DC3_34170</name>
</gene>
<evidence type="ECO:0000313" key="9">
    <source>
        <dbReference type="EMBL" id="GEM47782.1"/>
    </source>
</evidence>
<feature type="transmembrane region" description="Helical" evidence="7">
    <location>
        <begin position="487"/>
        <end position="508"/>
    </location>
</feature>
<feature type="transmembrane region" description="Helical" evidence="7">
    <location>
        <begin position="384"/>
        <end position="401"/>
    </location>
</feature>
<feature type="transmembrane region" description="Helical" evidence="7">
    <location>
        <begin position="341"/>
        <end position="364"/>
    </location>
</feature>
<reference evidence="9 10" key="1">
    <citation type="submission" date="2019-07" db="EMBL/GenBank/DDBJ databases">
        <title>Whole genome shotgun sequence of Deinococcus cellulosilyticus NBRC 106333.</title>
        <authorList>
            <person name="Hosoyama A."/>
            <person name="Uohara A."/>
            <person name="Ohji S."/>
            <person name="Ichikawa N."/>
        </authorList>
    </citation>
    <scope>NUCLEOTIDE SEQUENCE [LARGE SCALE GENOMIC DNA]</scope>
    <source>
        <strain evidence="9 10">NBRC 106333</strain>
    </source>
</reference>
<proteinExistence type="inferred from homology"/>
<keyword evidence="2 7" id="KW-0813">Transport</keyword>
<dbReference type="EMBL" id="BJXB01000015">
    <property type="protein sequence ID" value="GEM47782.1"/>
    <property type="molecule type" value="Genomic_DNA"/>
</dbReference>
<evidence type="ECO:0000256" key="1">
    <source>
        <dbReference type="ARBA" id="ARBA00004651"/>
    </source>
</evidence>
<dbReference type="InterPro" id="IPR000515">
    <property type="entry name" value="MetI-like"/>
</dbReference>
<name>A0A511N4L5_DEIC1</name>
<dbReference type="SUPFAM" id="SSF161098">
    <property type="entry name" value="MetI-like"/>
    <property type="match status" value="1"/>
</dbReference>
<evidence type="ECO:0000256" key="7">
    <source>
        <dbReference type="RuleBase" id="RU363032"/>
    </source>
</evidence>
<comment type="similarity">
    <text evidence="7">Belongs to the binding-protein-dependent transport system permease family.</text>
</comment>
<dbReference type="PANTHER" id="PTHR43744">
    <property type="entry name" value="ABC TRANSPORTER PERMEASE PROTEIN MG189-RELATED-RELATED"/>
    <property type="match status" value="1"/>
</dbReference>
<dbReference type="Pfam" id="PF00528">
    <property type="entry name" value="BPD_transp_1"/>
    <property type="match status" value="1"/>
</dbReference>
<dbReference type="AlphaFoldDB" id="A0A511N4L5"/>
<keyword evidence="5 7" id="KW-1133">Transmembrane helix</keyword>
<dbReference type="GO" id="GO:0005886">
    <property type="term" value="C:plasma membrane"/>
    <property type="evidence" value="ECO:0007669"/>
    <property type="project" value="UniProtKB-SubCell"/>
</dbReference>
<dbReference type="RefSeq" id="WP_146886307.1">
    <property type="nucleotide sequence ID" value="NZ_BJXB01000015.1"/>
</dbReference>
<dbReference type="GO" id="GO:0055085">
    <property type="term" value="P:transmembrane transport"/>
    <property type="evidence" value="ECO:0007669"/>
    <property type="project" value="InterPro"/>
</dbReference>
<evidence type="ECO:0000259" key="8">
    <source>
        <dbReference type="PROSITE" id="PS50928"/>
    </source>
</evidence>
<feature type="transmembrane region" description="Helical" evidence="7">
    <location>
        <begin position="15"/>
        <end position="34"/>
    </location>
</feature>
<keyword evidence="6 7" id="KW-0472">Membrane</keyword>
<protein>
    <recommendedName>
        <fullName evidence="8">ABC transmembrane type-1 domain-containing protein</fullName>
    </recommendedName>
</protein>
<evidence type="ECO:0000256" key="3">
    <source>
        <dbReference type="ARBA" id="ARBA00022475"/>
    </source>
</evidence>
<dbReference type="PANTHER" id="PTHR43744:SF12">
    <property type="entry name" value="ABC TRANSPORTER PERMEASE PROTEIN MG189-RELATED"/>
    <property type="match status" value="1"/>
</dbReference>
<feature type="transmembrane region" description="Helical" evidence="7">
    <location>
        <begin position="306"/>
        <end position="329"/>
    </location>
</feature>
<comment type="caution">
    <text evidence="9">The sequence shown here is derived from an EMBL/GenBank/DDBJ whole genome shotgun (WGS) entry which is preliminary data.</text>
</comment>
<keyword evidence="3" id="KW-1003">Cell membrane</keyword>
<feature type="domain" description="ABC transmembrane type-1" evidence="8">
    <location>
        <begin position="306"/>
        <end position="508"/>
    </location>
</feature>
<dbReference type="InterPro" id="IPR035906">
    <property type="entry name" value="MetI-like_sf"/>
</dbReference>
<keyword evidence="4 7" id="KW-0812">Transmembrane</keyword>
<dbReference type="PROSITE" id="PS50928">
    <property type="entry name" value="ABC_TM1"/>
    <property type="match status" value="1"/>
</dbReference>
<dbReference type="Gene3D" id="1.10.3720.10">
    <property type="entry name" value="MetI-like"/>
    <property type="match status" value="1"/>
</dbReference>